<gene>
    <name evidence="1" type="ORF">C1H46_000161</name>
</gene>
<dbReference type="STRING" id="106549.A0A540NT73"/>
<dbReference type="AlphaFoldDB" id="A0A540NT73"/>
<keyword evidence="2" id="KW-1185">Reference proteome</keyword>
<organism evidence="1 2">
    <name type="scientific">Malus baccata</name>
    <name type="common">Siberian crab apple</name>
    <name type="synonym">Pyrus baccata</name>
    <dbReference type="NCBI Taxonomy" id="106549"/>
    <lineage>
        <taxon>Eukaryota</taxon>
        <taxon>Viridiplantae</taxon>
        <taxon>Streptophyta</taxon>
        <taxon>Embryophyta</taxon>
        <taxon>Tracheophyta</taxon>
        <taxon>Spermatophyta</taxon>
        <taxon>Magnoliopsida</taxon>
        <taxon>eudicotyledons</taxon>
        <taxon>Gunneridae</taxon>
        <taxon>Pentapetalae</taxon>
        <taxon>rosids</taxon>
        <taxon>fabids</taxon>
        <taxon>Rosales</taxon>
        <taxon>Rosaceae</taxon>
        <taxon>Amygdaloideae</taxon>
        <taxon>Maleae</taxon>
        <taxon>Malus</taxon>
    </lineage>
</organism>
<dbReference type="EMBL" id="VIEB01000005">
    <property type="protein sequence ID" value="TQE14242.1"/>
    <property type="molecule type" value="Genomic_DNA"/>
</dbReference>
<dbReference type="Proteomes" id="UP000315295">
    <property type="component" value="Unassembled WGS sequence"/>
</dbReference>
<name>A0A540NT73_MALBA</name>
<protein>
    <submittedName>
        <fullName evidence="1">Uncharacterized protein</fullName>
    </submittedName>
</protein>
<evidence type="ECO:0000313" key="2">
    <source>
        <dbReference type="Proteomes" id="UP000315295"/>
    </source>
</evidence>
<comment type="caution">
    <text evidence="1">The sequence shown here is derived from an EMBL/GenBank/DDBJ whole genome shotgun (WGS) entry which is preliminary data.</text>
</comment>
<reference evidence="1 2" key="1">
    <citation type="journal article" date="2019" name="G3 (Bethesda)">
        <title>Sequencing of a Wild Apple (Malus baccata) Genome Unravels the Differences Between Cultivated and Wild Apple Species Regarding Disease Resistance and Cold Tolerance.</title>
        <authorList>
            <person name="Chen X."/>
        </authorList>
    </citation>
    <scope>NUCLEOTIDE SEQUENCE [LARGE SCALE GENOMIC DNA]</scope>
    <source>
        <strain evidence="2">cv. Shandingzi</strain>
        <tissue evidence="1">Leaves</tissue>
    </source>
</reference>
<accession>A0A540NT73</accession>
<sequence>MVLAGSLQLSHGLGLCKNQRYREQFKCGIERDKLHSLNTGLTSRFVMVHIGNCSLTILSGNTTDYEFYH</sequence>
<evidence type="ECO:0000313" key="1">
    <source>
        <dbReference type="EMBL" id="TQE14242.1"/>
    </source>
</evidence>
<proteinExistence type="predicted"/>